<comment type="pathway">
    <text evidence="5 21">Amino-acid biosynthesis; L-leucine biosynthesis; L-leucine from 3-methyl-2-oxobutanoate: step 4/4.</text>
</comment>
<evidence type="ECO:0000256" key="22">
    <source>
        <dbReference type="SAM" id="MobiDB-lite"/>
    </source>
</evidence>
<dbReference type="GO" id="GO:0009098">
    <property type="term" value="P:L-leucine biosynthetic process"/>
    <property type="evidence" value="ECO:0007669"/>
    <property type="project" value="UniProtKB-UniPathway"/>
</dbReference>
<evidence type="ECO:0000313" key="23">
    <source>
        <dbReference type="EMBL" id="QEM83237.1"/>
    </source>
</evidence>
<comment type="catalytic activity">
    <reaction evidence="15 20">
        <text>L-isoleucine + 2-oxoglutarate = (S)-3-methyl-2-oxopentanoate + L-glutamate</text>
        <dbReference type="Rhea" id="RHEA:24801"/>
        <dbReference type="ChEBI" id="CHEBI:16810"/>
        <dbReference type="ChEBI" id="CHEBI:29985"/>
        <dbReference type="ChEBI" id="CHEBI:35146"/>
        <dbReference type="ChEBI" id="CHEBI:58045"/>
        <dbReference type="EC" id="2.6.1.42"/>
    </reaction>
</comment>
<evidence type="ECO:0000256" key="5">
    <source>
        <dbReference type="ARBA" id="ARBA00005072"/>
    </source>
</evidence>
<evidence type="ECO:0000256" key="18">
    <source>
        <dbReference type="RuleBase" id="RU004106"/>
    </source>
</evidence>
<evidence type="ECO:0000256" key="15">
    <source>
        <dbReference type="ARBA" id="ARBA00048798"/>
    </source>
</evidence>
<evidence type="ECO:0000256" key="2">
    <source>
        <dbReference type="ARBA" id="ARBA00003109"/>
    </source>
</evidence>
<name>A0A5C1NLF1_9GAMM</name>
<dbReference type="GO" id="GO:0009099">
    <property type="term" value="P:L-valine biosynthetic process"/>
    <property type="evidence" value="ECO:0007669"/>
    <property type="project" value="UniProtKB-UniPathway"/>
</dbReference>
<dbReference type="InterPro" id="IPR043131">
    <property type="entry name" value="BCAT-like_N"/>
</dbReference>
<comment type="catalytic activity">
    <reaction evidence="16 20">
        <text>L-leucine + 2-oxoglutarate = 4-methyl-2-oxopentanoate + L-glutamate</text>
        <dbReference type="Rhea" id="RHEA:18321"/>
        <dbReference type="ChEBI" id="CHEBI:16810"/>
        <dbReference type="ChEBI" id="CHEBI:17865"/>
        <dbReference type="ChEBI" id="CHEBI:29985"/>
        <dbReference type="ChEBI" id="CHEBI:57427"/>
        <dbReference type="EC" id="2.6.1.42"/>
    </reaction>
</comment>
<dbReference type="PIRSF" id="PIRSF006468">
    <property type="entry name" value="BCAT1"/>
    <property type="match status" value="1"/>
</dbReference>
<dbReference type="Gene3D" id="3.20.10.10">
    <property type="entry name" value="D-amino Acid Aminotransferase, subunit A, domain 2"/>
    <property type="match status" value="1"/>
</dbReference>
<evidence type="ECO:0000256" key="3">
    <source>
        <dbReference type="ARBA" id="ARBA00004824"/>
    </source>
</evidence>
<evidence type="ECO:0000256" key="21">
    <source>
        <dbReference type="RuleBase" id="RU004519"/>
    </source>
</evidence>
<dbReference type="Pfam" id="PF01063">
    <property type="entry name" value="Aminotran_4"/>
    <property type="match status" value="1"/>
</dbReference>
<dbReference type="SUPFAM" id="SSF56752">
    <property type="entry name" value="D-aminoacid aminotransferase-like PLP-dependent enzymes"/>
    <property type="match status" value="1"/>
</dbReference>
<evidence type="ECO:0000256" key="14">
    <source>
        <dbReference type="ARBA" id="ARBA00048212"/>
    </source>
</evidence>
<comment type="pathway">
    <text evidence="4 21">Amino-acid biosynthesis; L-valine biosynthesis; L-valine from pyruvate: step 4/4.</text>
</comment>
<dbReference type="UniPathway" id="UPA00049">
    <property type="reaction ID" value="UER00062"/>
</dbReference>
<organism evidence="23 24">
    <name type="scientific">Halomonas binhaiensis</name>
    <dbReference type="NCBI Taxonomy" id="2562282"/>
    <lineage>
        <taxon>Bacteria</taxon>
        <taxon>Pseudomonadati</taxon>
        <taxon>Pseudomonadota</taxon>
        <taxon>Gammaproteobacteria</taxon>
        <taxon>Oceanospirillales</taxon>
        <taxon>Halomonadaceae</taxon>
        <taxon>Halomonas</taxon>
    </lineage>
</organism>
<dbReference type="Gene3D" id="3.30.470.10">
    <property type="match status" value="1"/>
</dbReference>
<dbReference type="NCBIfam" id="NF009897">
    <property type="entry name" value="PRK13357.1"/>
    <property type="match status" value="1"/>
</dbReference>
<protein>
    <recommendedName>
        <fullName evidence="8 20">Branched-chain-amino-acid aminotransferase</fullName>
        <ecNumber evidence="7 20">2.6.1.42</ecNumber>
    </recommendedName>
</protein>
<evidence type="ECO:0000256" key="16">
    <source>
        <dbReference type="ARBA" id="ARBA00049229"/>
    </source>
</evidence>
<dbReference type="InterPro" id="IPR033939">
    <property type="entry name" value="BCAT_family"/>
</dbReference>
<evidence type="ECO:0000256" key="7">
    <source>
        <dbReference type="ARBA" id="ARBA00013053"/>
    </source>
</evidence>
<evidence type="ECO:0000256" key="13">
    <source>
        <dbReference type="ARBA" id="ARBA00023304"/>
    </source>
</evidence>
<keyword evidence="24" id="KW-1185">Reference proteome</keyword>
<keyword evidence="11 20" id="KW-0808">Transferase</keyword>
<dbReference type="NCBIfam" id="TIGR01123">
    <property type="entry name" value="ilvE_II"/>
    <property type="match status" value="1"/>
</dbReference>
<evidence type="ECO:0000256" key="11">
    <source>
        <dbReference type="ARBA" id="ARBA00022679"/>
    </source>
</evidence>
<evidence type="ECO:0000313" key="24">
    <source>
        <dbReference type="Proteomes" id="UP000324285"/>
    </source>
</evidence>
<comment type="similarity">
    <text evidence="6 18">Belongs to the class-IV pyridoxal-phosphate-dependent aminotransferase family.</text>
</comment>
<gene>
    <name evidence="23" type="ORF">E4T21_18030</name>
</gene>
<dbReference type="Proteomes" id="UP000324285">
    <property type="component" value="Chromosome"/>
</dbReference>
<evidence type="ECO:0000256" key="4">
    <source>
        <dbReference type="ARBA" id="ARBA00004931"/>
    </source>
</evidence>
<evidence type="ECO:0000256" key="17">
    <source>
        <dbReference type="PIRSR" id="PIRSR006468-1"/>
    </source>
</evidence>
<dbReference type="InterPro" id="IPR036038">
    <property type="entry name" value="Aminotransferase-like"/>
</dbReference>
<keyword evidence="12 19" id="KW-0663">Pyridoxal phosphate</keyword>
<dbReference type="UniPathway" id="UPA00048">
    <property type="reaction ID" value="UER00073"/>
</dbReference>
<proteinExistence type="inferred from homology"/>
<dbReference type="GO" id="GO:0009097">
    <property type="term" value="P:isoleucine biosynthetic process"/>
    <property type="evidence" value="ECO:0007669"/>
    <property type="project" value="UniProtKB-UniPathway"/>
</dbReference>
<keyword evidence="9 20" id="KW-0032">Aminotransferase</keyword>
<dbReference type="PROSITE" id="PS00770">
    <property type="entry name" value="AA_TRANSFER_CLASS_4"/>
    <property type="match status" value="1"/>
</dbReference>
<dbReference type="EC" id="2.6.1.42" evidence="7 20"/>
<evidence type="ECO:0000256" key="12">
    <source>
        <dbReference type="ARBA" id="ARBA00022898"/>
    </source>
</evidence>
<comment type="pathway">
    <text evidence="3 21">Amino-acid biosynthesis; L-isoleucine biosynthesis; L-isoleucine from 2-oxobutanoate: step 4/4.</text>
</comment>
<comment type="catalytic activity">
    <reaction evidence="14 20">
        <text>L-valine + 2-oxoglutarate = 3-methyl-2-oxobutanoate + L-glutamate</text>
        <dbReference type="Rhea" id="RHEA:24813"/>
        <dbReference type="ChEBI" id="CHEBI:11851"/>
        <dbReference type="ChEBI" id="CHEBI:16810"/>
        <dbReference type="ChEBI" id="CHEBI:29985"/>
        <dbReference type="ChEBI" id="CHEBI:57762"/>
        <dbReference type="EC" id="2.6.1.42"/>
    </reaction>
</comment>
<dbReference type="CDD" id="cd01557">
    <property type="entry name" value="BCAT_beta_family"/>
    <property type="match status" value="1"/>
</dbReference>
<dbReference type="UniPathway" id="UPA00047">
    <property type="reaction ID" value="UER00058"/>
</dbReference>
<keyword evidence="13 20" id="KW-0100">Branched-chain amino acid biosynthesis</keyword>
<dbReference type="InterPro" id="IPR018300">
    <property type="entry name" value="Aminotrans_IV_CS"/>
</dbReference>
<comment type="cofactor">
    <cofactor evidence="1 19">
        <name>pyridoxal 5'-phosphate</name>
        <dbReference type="ChEBI" id="CHEBI:597326"/>
    </cofactor>
</comment>
<evidence type="ECO:0000256" key="6">
    <source>
        <dbReference type="ARBA" id="ARBA00009320"/>
    </source>
</evidence>
<dbReference type="AlphaFoldDB" id="A0A5C1NLF1"/>
<dbReference type="EMBL" id="CP038437">
    <property type="protein sequence ID" value="QEM83237.1"/>
    <property type="molecule type" value="Genomic_DNA"/>
</dbReference>
<accession>A0A5C1NLF1</accession>
<comment type="function">
    <text evidence="2">Acts on leucine, isoleucine and valine.</text>
</comment>
<evidence type="ECO:0000256" key="9">
    <source>
        <dbReference type="ARBA" id="ARBA00022576"/>
    </source>
</evidence>
<dbReference type="InterPro" id="IPR043132">
    <property type="entry name" value="BCAT-like_C"/>
</dbReference>
<keyword evidence="10 20" id="KW-0028">Amino-acid biosynthesis</keyword>
<dbReference type="GO" id="GO:0052654">
    <property type="term" value="F:L-leucine-2-oxoglutarate transaminase activity"/>
    <property type="evidence" value="ECO:0007669"/>
    <property type="project" value="RHEA"/>
</dbReference>
<reference evidence="23" key="1">
    <citation type="submission" date="2021-02" db="EMBL/GenBank/DDBJ databases">
        <title>Strain Y2R2, a novel species of the genus Halomonas.</title>
        <authorList>
            <person name="Huang H."/>
        </authorList>
    </citation>
    <scope>NUCLEOTIDE SEQUENCE</scope>
    <source>
        <strain evidence="23">Y2R2</strain>
    </source>
</reference>
<evidence type="ECO:0000256" key="19">
    <source>
        <dbReference type="RuleBase" id="RU004516"/>
    </source>
</evidence>
<dbReference type="KEGG" id="hbh:E4T21_18030"/>
<evidence type="ECO:0000256" key="8">
    <source>
        <dbReference type="ARBA" id="ARBA00018179"/>
    </source>
</evidence>
<evidence type="ECO:0000256" key="10">
    <source>
        <dbReference type="ARBA" id="ARBA00022605"/>
    </source>
</evidence>
<dbReference type="InterPro" id="IPR005786">
    <property type="entry name" value="B_amino_transII"/>
</dbReference>
<dbReference type="GO" id="GO:0052655">
    <property type="term" value="F:L-valine-2-oxoglutarate transaminase activity"/>
    <property type="evidence" value="ECO:0007669"/>
    <property type="project" value="RHEA"/>
</dbReference>
<feature type="region of interest" description="Disordered" evidence="22">
    <location>
        <begin position="1"/>
        <end position="20"/>
    </location>
</feature>
<evidence type="ECO:0000256" key="20">
    <source>
        <dbReference type="RuleBase" id="RU004517"/>
    </source>
</evidence>
<dbReference type="PANTHER" id="PTHR11825">
    <property type="entry name" value="SUBGROUP IIII AMINOTRANSFERASE"/>
    <property type="match status" value="1"/>
</dbReference>
<dbReference type="PANTHER" id="PTHR11825:SF44">
    <property type="entry name" value="BRANCHED-CHAIN-AMINO-ACID AMINOTRANSFERASE"/>
    <property type="match status" value="1"/>
</dbReference>
<dbReference type="GO" id="GO:0052656">
    <property type="term" value="F:L-isoleucine-2-oxoglutarate transaminase activity"/>
    <property type="evidence" value="ECO:0007669"/>
    <property type="project" value="RHEA"/>
</dbReference>
<dbReference type="InterPro" id="IPR001544">
    <property type="entry name" value="Aminotrans_IV"/>
</dbReference>
<evidence type="ECO:0000256" key="1">
    <source>
        <dbReference type="ARBA" id="ARBA00001933"/>
    </source>
</evidence>
<sequence length="391" mass="42805">MVSPAFFPETIGTGHRHGETRFFGERPVSTQGFSLEPSAKPTAESVLASILENPGFGRYFTDHMAHIRWTEADGWHGHQVRPYGPLTLDPAASVLHYAQEIFEGIKAYRHADGSVWTFRPEKNAARFRTSARRLALPELSDEDFLGAIKALVTQDRTWVPTPASEAEESSLYLRPFMIASEAFLGVRPSKEVDFYVIASPVAAYFKGGVKPVSIWLSSNYKRASPGGTGAAKCGGNYAASLLAQKEAAEHGCDQVAFLDAVENTWIEELGGMNLFFVTKDGRLVTPRLTGTILEGVTRDSLLTLAKEEGLTPEERPISIDEWRDGVASGEITEVFACGTAAVITPIGKLVSENGTIEHPEGNQVAARLRKRLLDIQYGRAEDTHGWLTRLA</sequence>
<feature type="modified residue" description="N6-(pyridoxal phosphate)lysine" evidence="17">
    <location>
        <position position="232"/>
    </location>
</feature>
<dbReference type="OrthoDB" id="9804984at2"/>